<feature type="transmembrane region" description="Helical" evidence="1">
    <location>
        <begin position="754"/>
        <end position="776"/>
    </location>
</feature>
<evidence type="ECO:0000259" key="2">
    <source>
        <dbReference type="Pfam" id="PF16862"/>
    </source>
</evidence>
<keyword evidence="1" id="KW-1133">Transmembrane helix</keyword>
<feature type="transmembrane region" description="Helical" evidence="1">
    <location>
        <begin position="691"/>
        <end position="711"/>
    </location>
</feature>
<dbReference type="Proteomes" id="UP000310158">
    <property type="component" value="Unassembled WGS sequence"/>
</dbReference>
<dbReference type="AlphaFoldDB" id="A0A4S4LZ43"/>
<dbReference type="SUPFAM" id="SSF51445">
    <property type="entry name" value="(Trans)glycosidases"/>
    <property type="match status" value="1"/>
</dbReference>
<keyword evidence="1" id="KW-0472">Membrane</keyword>
<accession>A0A4S4LZ43</accession>
<proteinExistence type="predicted"/>
<feature type="transmembrane region" description="Helical" evidence="1">
    <location>
        <begin position="819"/>
        <end position="843"/>
    </location>
</feature>
<evidence type="ECO:0000256" key="1">
    <source>
        <dbReference type="SAM" id="Phobius"/>
    </source>
</evidence>
<feature type="transmembrane region" description="Helical" evidence="1">
    <location>
        <begin position="475"/>
        <end position="493"/>
    </location>
</feature>
<keyword evidence="4" id="KW-1185">Reference proteome</keyword>
<organism evidence="3 4">
    <name type="scientific">Bondarzewia mesenterica</name>
    <dbReference type="NCBI Taxonomy" id="1095465"/>
    <lineage>
        <taxon>Eukaryota</taxon>
        <taxon>Fungi</taxon>
        <taxon>Dikarya</taxon>
        <taxon>Basidiomycota</taxon>
        <taxon>Agaricomycotina</taxon>
        <taxon>Agaricomycetes</taxon>
        <taxon>Russulales</taxon>
        <taxon>Bondarzewiaceae</taxon>
        <taxon>Bondarzewia</taxon>
    </lineage>
</organism>
<feature type="domain" description="Beta-glucuronidase C-terminal" evidence="2">
    <location>
        <begin position="332"/>
        <end position="414"/>
    </location>
</feature>
<gene>
    <name evidence="3" type="ORF">EW146_g4813</name>
</gene>
<keyword evidence="1" id="KW-0812">Transmembrane</keyword>
<dbReference type="PANTHER" id="PTHR36183">
    <property type="entry name" value="BETA-GLUCURONIDASE"/>
    <property type="match status" value="1"/>
</dbReference>
<dbReference type="Gene3D" id="3.20.20.80">
    <property type="entry name" value="Glycosidases"/>
    <property type="match status" value="1"/>
</dbReference>
<comment type="caution">
    <text evidence="3">The sequence shown here is derived from an EMBL/GenBank/DDBJ whole genome shotgun (WGS) entry which is preliminary data.</text>
</comment>
<feature type="transmembrane region" description="Helical" evidence="1">
    <location>
        <begin position="613"/>
        <end position="631"/>
    </location>
</feature>
<dbReference type="InterPro" id="IPR017853">
    <property type="entry name" value="GH"/>
</dbReference>
<dbReference type="OrthoDB" id="2831684at2759"/>
<name>A0A4S4LZ43_9AGAM</name>
<dbReference type="PANTHER" id="PTHR36183:SF2">
    <property type="entry name" value="BETA-GLUCURONIDASE C-TERMINAL DOMAIN-CONTAINING PROTEIN"/>
    <property type="match status" value="1"/>
</dbReference>
<dbReference type="InterPro" id="IPR052974">
    <property type="entry name" value="GH79_Enzymes"/>
</dbReference>
<sequence length="968" mass="107444">MTSSHNIYEDRDSSIFDPNGPVLVLNESAAGGIYRSTYGPDLFQSYSVFPNSSKIIASVNLGNNNVSIARDELSAAIKYLGCDRIRAVELGNEPDHYAGGSRPSGWSSSDYTAQFLNWTDFLSHNLSLPHHGQVFQAGSFADDPPSGSMNTVDIINEGIDATGVVKLYNQHMYQYSTCDPTRNTKATLPNLVNHQNITAYVDLWKPQVAAARSVGKDFVIGEFSSVSCSGKQNVSDTFGQALWLADMLRSTFPECTCIKELRLYFRAVSRRTVLGFHGQYDLWYPVDSDRYGASRASPSFVAYLLITEAVGSSGNSRISLIDVPEHPQLAIYAIWDNQILNRLVFLNLENRNSTTTDDNAEDLAVSIDLSYYVKEGREDRVKVKRMTAPGIDSKDSDKALWAGQSYANGVPEGNEEIERLSNTTGDPFWKVFKFESRQGPAHTAQQDNFVSLWDRLMPAVSGFLSIRLRLFLCRFIAGYFFLALAHCACQTVLQSMTLADDMKAVTVVQGILGQHEILPGLPVILDGILQRCNGLTSMKGKTCIVISGPGNSNDTIRVIARQSPSEQSLSASFFLEASDEASNAAKTSELSDQCAQSMTWILDIFRDAKREDLATIFFQVWLLIMSMTAVLTDSIPHLAAALASHVLATAWAGFNVHSYNKIRNEYMEFIVTGACNNIDVLGKWWDGRLHHTIPTIISNALVLAAMLVLSWKIYEARMLANHSTVSLQLASFFTIAATALWINKLMEDSIKQAAYHLNLYTIAFAISVVVEIFWVFSGWLSIRREHRILSLLSMIAGIFVTVIWTLMFFSPLYRFVFDIWPFFATMTVTSYIFLVATSVLSFLCRLNFGKGLAHYLMVLEALAGDNFTPASFANDPEAIEWPVKPGDIPRFSFIADDKCKVMTLKRATLSGLSSLSYTSGNKGAGDSFLTLEPDSRNSIAVQMPQRLGEKIWIPPSLVLEKRTLPVPF</sequence>
<dbReference type="InterPro" id="IPR031728">
    <property type="entry name" value="GlcAase_C"/>
</dbReference>
<dbReference type="Pfam" id="PF16862">
    <property type="entry name" value="Glyco_hydro_79C"/>
    <property type="match status" value="1"/>
</dbReference>
<reference evidence="3 4" key="1">
    <citation type="submission" date="2019-02" db="EMBL/GenBank/DDBJ databases">
        <title>Genome sequencing of the rare red list fungi Bondarzewia mesenterica.</title>
        <authorList>
            <person name="Buettner E."/>
            <person name="Kellner H."/>
        </authorList>
    </citation>
    <scope>NUCLEOTIDE SEQUENCE [LARGE SCALE GENOMIC DNA]</scope>
    <source>
        <strain evidence="3 4">DSM 108281</strain>
    </source>
</reference>
<protein>
    <recommendedName>
        <fullName evidence="2">Beta-glucuronidase C-terminal domain-containing protein</fullName>
    </recommendedName>
</protein>
<evidence type="ECO:0000313" key="4">
    <source>
        <dbReference type="Proteomes" id="UP000310158"/>
    </source>
</evidence>
<dbReference type="EMBL" id="SGPL01000196">
    <property type="protein sequence ID" value="THH15700.1"/>
    <property type="molecule type" value="Genomic_DNA"/>
</dbReference>
<feature type="transmembrane region" description="Helical" evidence="1">
    <location>
        <begin position="723"/>
        <end position="742"/>
    </location>
</feature>
<evidence type="ECO:0000313" key="3">
    <source>
        <dbReference type="EMBL" id="THH15700.1"/>
    </source>
</evidence>
<feature type="transmembrane region" description="Helical" evidence="1">
    <location>
        <begin position="788"/>
        <end position="813"/>
    </location>
</feature>